<feature type="compositionally biased region" description="Basic and acidic residues" evidence="1">
    <location>
        <begin position="66"/>
        <end position="79"/>
    </location>
</feature>
<protein>
    <submittedName>
        <fullName evidence="2">Uncharacterized protein</fullName>
    </submittedName>
</protein>
<name>A0A6V7PRK2_ANACO</name>
<sequence>MSETKTSAAAAEVDAEGPALLVKLDVKGPATTAAPRRRRTSRSRSDGWRAKAEEEDAIPSSLSSRRAAEAVEEGGEKKRGVAVRPWRGRRREGRGCAGEGKGVRGKGEAGHFCLGLGLRRLFRREKKRTREKKKRREKNA</sequence>
<evidence type="ECO:0000256" key="1">
    <source>
        <dbReference type="SAM" id="MobiDB-lite"/>
    </source>
</evidence>
<reference evidence="2" key="1">
    <citation type="submission" date="2020-07" db="EMBL/GenBank/DDBJ databases">
        <authorList>
            <person name="Lin J."/>
        </authorList>
    </citation>
    <scope>NUCLEOTIDE SEQUENCE</scope>
</reference>
<organism evidence="2">
    <name type="scientific">Ananas comosus var. bracteatus</name>
    <name type="common">red pineapple</name>
    <dbReference type="NCBI Taxonomy" id="296719"/>
    <lineage>
        <taxon>Eukaryota</taxon>
        <taxon>Viridiplantae</taxon>
        <taxon>Streptophyta</taxon>
        <taxon>Embryophyta</taxon>
        <taxon>Tracheophyta</taxon>
        <taxon>Spermatophyta</taxon>
        <taxon>Magnoliopsida</taxon>
        <taxon>Liliopsida</taxon>
        <taxon>Poales</taxon>
        <taxon>Bromeliaceae</taxon>
        <taxon>Bromelioideae</taxon>
        <taxon>Ananas</taxon>
    </lineage>
</organism>
<accession>A0A6V7PRK2</accession>
<gene>
    <name evidence="2" type="ORF">CB5_LOCUS16703</name>
</gene>
<dbReference type="AlphaFoldDB" id="A0A6V7PRK2"/>
<evidence type="ECO:0000313" key="2">
    <source>
        <dbReference type="EMBL" id="CAD1833492.1"/>
    </source>
</evidence>
<proteinExistence type="predicted"/>
<feature type="region of interest" description="Disordered" evidence="1">
    <location>
        <begin position="24"/>
        <end position="104"/>
    </location>
</feature>
<feature type="compositionally biased region" description="Basic and acidic residues" evidence="1">
    <location>
        <begin position="43"/>
        <end position="52"/>
    </location>
</feature>
<dbReference type="EMBL" id="LR862151">
    <property type="protein sequence ID" value="CAD1833492.1"/>
    <property type="molecule type" value="Genomic_DNA"/>
</dbReference>